<feature type="compositionally biased region" description="Polar residues" evidence="10">
    <location>
        <begin position="141"/>
        <end position="156"/>
    </location>
</feature>
<evidence type="ECO:0000256" key="2">
    <source>
        <dbReference type="ARBA" id="ARBA00022771"/>
    </source>
</evidence>
<dbReference type="GO" id="GO:0003677">
    <property type="term" value="F:DNA binding"/>
    <property type="evidence" value="ECO:0007669"/>
    <property type="project" value="UniProtKB-UniRule"/>
</dbReference>
<organism evidence="12 13">
    <name type="scientific">Carya illinoinensis</name>
    <name type="common">Pecan</name>
    <dbReference type="NCBI Taxonomy" id="32201"/>
    <lineage>
        <taxon>Eukaryota</taxon>
        <taxon>Viridiplantae</taxon>
        <taxon>Streptophyta</taxon>
        <taxon>Embryophyta</taxon>
        <taxon>Tracheophyta</taxon>
        <taxon>Spermatophyta</taxon>
        <taxon>Magnoliopsida</taxon>
        <taxon>eudicotyledons</taxon>
        <taxon>Gunneridae</taxon>
        <taxon>Pentapetalae</taxon>
        <taxon>rosids</taxon>
        <taxon>fabids</taxon>
        <taxon>Fagales</taxon>
        <taxon>Juglandaceae</taxon>
        <taxon>Carya</taxon>
    </lineage>
</organism>
<dbReference type="PANTHER" id="PTHR31992:SF267">
    <property type="entry name" value="DOF ZINC FINGER PROTEIN"/>
    <property type="match status" value="1"/>
</dbReference>
<evidence type="ECO:0000256" key="1">
    <source>
        <dbReference type="ARBA" id="ARBA00022723"/>
    </source>
</evidence>
<evidence type="ECO:0000259" key="11">
    <source>
        <dbReference type="PROSITE" id="PS50884"/>
    </source>
</evidence>
<dbReference type="Proteomes" id="UP000811246">
    <property type="component" value="Chromosome 14"/>
</dbReference>
<comment type="subcellular location">
    <subcellularLocation>
        <location evidence="8 9">Nucleus</location>
    </subcellularLocation>
</comment>
<dbReference type="EMBL" id="CM031838">
    <property type="protein sequence ID" value="KAG6678280.1"/>
    <property type="molecule type" value="Genomic_DNA"/>
</dbReference>
<sequence length="308" mass="33541">MVFSSVPLYLDPHNWHQQPNHQQGSDSQNVPHELPPPTHHAGGHGAAGSLRPGSMADRARLSKIPHPETAPLKCPRCESTNTKFCYFNNYNLSQPRHFCKTCRRYWTKGGALRNVPVGGGCRRNKKNKSNRNKPPAAGERQSGSNSNNNATPSACTSELIGHFPQQSPPLPFMSSLQNFTRYGMGNIGLNFSDIQAQTDLGYQIGSSSGGSSTILSSGVDQWRFQQIPFLGGFESPTGLYPIQSEGVESTLAGDNEPRIMMSNSRVSQLPPVMKMEERQGKNPSGLNWGGNSWTDLSGLHSSSAGHLL</sequence>
<feature type="region of interest" description="Disordered" evidence="10">
    <location>
        <begin position="13"/>
        <end position="53"/>
    </location>
</feature>
<protein>
    <recommendedName>
        <fullName evidence="9">Dof zinc finger protein</fullName>
    </recommendedName>
</protein>
<dbReference type="EMBL" id="CM031838">
    <property type="protein sequence ID" value="KAG6678279.1"/>
    <property type="molecule type" value="Genomic_DNA"/>
</dbReference>
<evidence type="ECO:0000313" key="12">
    <source>
        <dbReference type="EMBL" id="KAG6678280.1"/>
    </source>
</evidence>
<dbReference type="PROSITE" id="PS50884">
    <property type="entry name" value="ZF_DOF_2"/>
    <property type="match status" value="1"/>
</dbReference>
<comment type="caution">
    <text evidence="12">The sequence shown here is derived from an EMBL/GenBank/DDBJ whole genome shotgun (WGS) entry which is preliminary data.</text>
</comment>
<feature type="domain" description="Dof-type" evidence="11">
    <location>
        <begin position="72"/>
        <end position="126"/>
    </location>
</feature>
<accession>A0A922DCV5</accession>
<name>A0A922DCV5_CARIL</name>
<comment type="function">
    <text evidence="9">Transcription factor that binds specifically to a 5'-AA[AG]G-3' consensus core sequence.</text>
</comment>
<evidence type="ECO:0000256" key="8">
    <source>
        <dbReference type="PROSITE-ProRule" id="PRU00071"/>
    </source>
</evidence>
<dbReference type="GO" id="GO:0005634">
    <property type="term" value="C:nucleus"/>
    <property type="evidence" value="ECO:0007669"/>
    <property type="project" value="UniProtKB-SubCell"/>
</dbReference>
<evidence type="ECO:0000256" key="3">
    <source>
        <dbReference type="ARBA" id="ARBA00022833"/>
    </source>
</evidence>
<keyword evidence="1 9" id="KW-0479">Metal-binding</keyword>
<proteinExistence type="predicted"/>
<evidence type="ECO:0000256" key="9">
    <source>
        <dbReference type="RuleBase" id="RU369094"/>
    </source>
</evidence>
<feature type="region of interest" description="Disordered" evidence="10">
    <location>
        <begin position="116"/>
        <end position="156"/>
    </location>
</feature>
<evidence type="ECO:0000256" key="10">
    <source>
        <dbReference type="SAM" id="MobiDB-lite"/>
    </source>
</evidence>
<keyword evidence="2 8" id="KW-0863">Zinc-finger</keyword>
<evidence type="ECO:0000256" key="4">
    <source>
        <dbReference type="ARBA" id="ARBA00023015"/>
    </source>
</evidence>
<gene>
    <name evidence="12" type="ORF">I3842_14G072100</name>
</gene>
<keyword evidence="3 9" id="KW-0862">Zinc</keyword>
<keyword evidence="6 9" id="KW-0804">Transcription</keyword>
<dbReference type="AlphaFoldDB" id="A0A922DCV5"/>
<reference evidence="12" key="1">
    <citation type="submission" date="2021-01" db="EMBL/GenBank/DDBJ databases">
        <authorList>
            <person name="Lovell J.T."/>
            <person name="Bentley N."/>
            <person name="Bhattarai G."/>
            <person name="Jenkins J.W."/>
            <person name="Sreedasyam A."/>
            <person name="Alarcon Y."/>
            <person name="Bock C."/>
            <person name="Boston L."/>
            <person name="Carlson J."/>
            <person name="Cervantes K."/>
            <person name="Clermont K."/>
            <person name="Krom N."/>
            <person name="Kubenka K."/>
            <person name="Mamidi S."/>
            <person name="Mattison C."/>
            <person name="Monteros M."/>
            <person name="Pisani C."/>
            <person name="Plott C."/>
            <person name="Rajasekar S."/>
            <person name="Rhein H.S."/>
            <person name="Rohla C."/>
            <person name="Song M."/>
            <person name="Hilaire R.S."/>
            <person name="Shu S."/>
            <person name="Wells L."/>
            <person name="Wang X."/>
            <person name="Webber J."/>
            <person name="Heerema R.J."/>
            <person name="Klein P."/>
            <person name="Conner P."/>
            <person name="Grauke L."/>
            <person name="Grimwood J."/>
            <person name="Schmutz J."/>
            <person name="Randall J.J."/>
        </authorList>
    </citation>
    <scope>NUCLEOTIDE SEQUENCE</scope>
    <source>
        <tissue evidence="12">Leaf</tissue>
    </source>
</reference>
<evidence type="ECO:0000256" key="7">
    <source>
        <dbReference type="ARBA" id="ARBA00023242"/>
    </source>
</evidence>
<dbReference type="InterPro" id="IPR045174">
    <property type="entry name" value="Dof"/>
</dbReference>
<dbReference type="Pfam" id="PF02701">
    <property type="entry name" value="Zn_ribbon_Dof"/>
    <property type="match status" value="1"/>
</dbReference>
<dbReference type="PROSITE" id="PS01361">
    <property type="entry name" value="ZF_DOF_1"/>
    <property type="match status" value="1"/>
</dbReference>
<keyword evidence="5 8" id="KW-0238">DNA-binding</keyword>
<evidence type="ECO:0000256" key="6">
    <source>
        <dbReference type="ARBA" id="ARBA00023163"/>
    </source>
</evidence>
<feature type="compositionally biased region" description="Basic residues" evidence="10">
    <location>
        <begin position="122"/>
        <end position="131"/>
    </location>
</feature>
<dbReference type="GO" id="GO:0003700">
    <property type="term" value="F:DNA-binding transcription factor activity"/>
    <property type="evidence" value="ECO:0007669"/>
    <property type="project" value="UniProtKB-UniRule"/>
</dbReference>
<evidence type="ECO:0000313" key="13">
    <source>
        <dbReference type="Proteomes" id="UP000811246"/>
    </source>
</evidence>
<evidence type="ECO:0000256" key="5">
    <source>
        <dbReference type="ARBA" id="ARBA00023125"/>
    </source>
</evidence>
<dbReference type="PANTHER" id="PTHR31992">
    <property type="entry name" value="DOF ZINC FINGER PROTEIN DOF1.4-RELATED"/>
    <property type="match status" value="1"/>
</dbReference>
<dbReference type="InterPro" id="IPR003851">
    <property type="entry name" value="Znf_Dof"/>
</dbReference>
<keyword evidence="4 9" id="KW-0805">Transcription regulation</keyword>
<keyword evidence="7 8" id="KW-0539">Nucleus</keyword>
<dbReference type="GO" id="GO:0008270">
    <property type="term" value="F:zinc ion binding"/>
    <property type="evidence" value="ECO:0007669"/>
    <property type="project" value="UniProtKB-KW"/>
</dbReference>